<evidence type="ECO:0000313" key="7">
    <source>
        <dbReference type="EMBL" id="WBW74463.1"/>
    </source>
</evidence>
<dbReference type="InterPro" id="IPR013791">
    <property type="entry name" value="RNA3'-term_phos_cycl_insert"/>
</dbReference>
<dbReference type="CDD" id="cd00295">
    <property type="entry name" value="RNA_Cyclase"/>
    <property type="match status" value="1"/>
</dbReference>
<dbReference type="InterPro" id="IPR037136">
    <property type="entry name" value="RNA3'_phos_cyclase_dom_sf"/>
</dbReference>
<protein>
    <submittedName>
        <fullName evidence="7">rRNA processing protein Rcl1</fullName>
    </submittedName>
</protein>
<keyword evidence="4" id="KW-0539">Nucleus</keyword>
<dbReference type="Proteomes" id="UP001212411">
    <property type="component" value="Chromosome 2"/>
</dbReference>
<dbReference type="KEGG" id="som:SOMG_03585"/>
<accession>A0AAF0AY60</accession>
<dbReference type="InterPro" id="IPR013792">
    <property type="entry name" value="RNA3'P_cycl/enolpyr_Trfase_a/b"/>
</dbReference>
<comment type="subcellular location">
    <subcellularLocation>
        <location evidence="1">Nucleus</location>
        <location evidence="1">Nucleolus</location>
    </subcellularLocation>
</comment>
<dbReference type="InterPro" id="IPR036553">
    <property type="entry name" value="RPTC_insert"/>
</dbReference>
<dbReference type="FunFam" id="3.30.360.20:FF:000004">
    <property type="entry name" value="18S rRNA biogenesis protein"/>
    <property type="match status" value="1"/>
</dbReference>
<dbReference type="InterPro" id="IPR016443">
    <property type="entry name" value="RNA3'_term_phos_cyc_type_2"/>
</dbReference>
<dbReference type="PANTHER" id="PTHR11096">
    <property type="entry name" value="RNA 3' TERMINAL PHOSPHATE CYCLASE"/>
    <property type="match status" value="1"/>
</dbReference>
<dbReference type="Pfam" id="PF05189">
    <property type="entry name" value="RTC_insert"/>
    <property type="match status" value="1"/>
</dbReference>
<evidence type="ECO:0000256" key="1">
    <source>
        <dbReference type="ARBA" id="ARBA00004604"/>
    </source>
</evidence>
<dbReference type="Gene3D" id="3.65.10.20">
    <property type="entry name" value="RNA 3'-terminal phosphate cyclase domain"/>
    <property type="match status" value="1"/>
</dbReference>
<dbReference type="RefSeq" id="XP_056038706.1">
    <property type="nucleotide sequence ID" value="XM_056182375.1"/>
</dbReference>
<evidence type="ECO:0000256" key="3">
    <source>
        <dbReference type="ARBA" id="ARBA00022517"/>
    </source>
</evidence>
<keyword evidence="3" id="KW-0690">Ribosome biogenesis</keyword>
<dbReference type="AlphaFoldDB" id="A0AAF0AY60"/>
<dbReference type="SUPFAM" id="SSF55205">
    <property type="entry name" value="EPT/RTPC-like"/>
    <property type="match status" value="1"/>
</dbReference>
<proteinExistence type="inferred from homology"/>
<sequence>MSGTQLKRFKGCEYLTHRLALATLSGTPIRVEGIYPNEADPGLKDYQISFLRLLEKLTNGSVIEISYTGTSFIYRPGNIVGGRVEHACPESRAIGYFLEPILLLCLFAKTPTSLTLTGVTSNNEDPGVDVLRTSVLPFLQKRFQVGDDMELRILKRGASPNGGGEVNFLCPITKVSLPPVRVSEAGRVFRIRGIASSTRVAPILANRLVESARGTLNPFLPDIFIYTDVRRGDECGNSPGFAITLVAETNKGCSYAAQQCGEAGQTPEDVGTLCAQKLLESIESGGCLDRYTQPSILTGMLLSSEDVNSIVIGQLNITSQLVTFLRDVKAFFGREYRFKEFETGHIEMSCLGKGYLNVNRRIQ</sequence>
<dbReference type="GeneID" id="80877064"/>
<dbReference type="EMBL" id="CP115612">
    <property type="protein sequence ID" value="WBW74463.1"/>
    <property type="molecule type" value="Genomic_DNA"/>
</dbReference>
<gene>
    <name evidence="7" type="primary">rcl1</name>
    <name evidence="7" type="ORF">SOMG_03585</name>
</gene>
<dbReference type="GO" id="GO:0005730">
    <property type="term" value="C:nucleolus"/>
    <property type="evidence" value="ECO:0007669"/>
    <property type="project" value="UniProtKB-SubCell"/>
</dbReference>
<dbReference type="PROSITE" id="PS01287">
    <property type="entry name" value="RTC"/>
    <property type="match status" value="1"/>
</dbReference>
<dbReference type="InterPro" id="IPR020719">
    <property type="entry name" value="RNA3'_term_phos_cycl-like_CS"/>
</dbReference>
<dbReference type="InterPro" id="IPR000228">
    <property type="entry name" value="RNA3'_term_phos_cyc"/>
</dbReference>
<evidence type="ECO:0000259" key="6">
    <source>
        <dbReference type="Pfam" id="PF05189"/>
    </source>
</evidence>
<organism evidence="7 8">
    <name type="scientific">Schizosaccharomyces osmophilus</name>
    <dbReference type="NCBI Taxonomy" id="2545709"/>
    <lineage>
        <taxon>Eukaryota</taxon>
        <taxon>Fungi</taxon>
        <taxon>Dikarya</taxon>
        <taxon>Ascomycota</taxon>
        <taxon>Taphrinomycotina</taxon>
        <taxon>Schizosaccharomycetes</taxon>
        <taxon>Schizosaccharomycetales</taxon>
        <taxon>Schizosaccharomycetaceae</taxon>
        <taxon>Schizosaccharomyces</taxon>
    </lineage>
</organism>
<evidence type="ECO:0000256" key="4">
    <source>
        <dbReference type="ARBA" id="ARBA00023242"/>
    </source>
</evidence>
<feature type="domain" description="RNA 3'-terminal phosphate cyclase insert" evidence="6">
    <location>
        <begin position="184"/>
        <end position="283"/>
    </location>
</feature>
<evidence type="ECO:0000259" key="5">
    <source>
        <dbReference type="Pfam" id="PF01137"/>
    </source>
</evidence>
<reference evidence="7 8" key="1">
    <citation type="journal article" date="2023" name="G3 (Bethesda)">
        <title>A high-quality reference genome for the fission yeast Schizosaccharomyces osmophilus.</title>
        <authorList>
            <person name="Jia G.S."/>
            <person name="Zhang W.C."/>
            <person name="Liang Y."/>
            <person name="Liu X.H."/>
            <person name="Rhind N."/>
            <person name="Pidoux A."/>
            <person name="Brysch-Herzberg M."/>
            <person name="Du L.L."/>
        </authorList>
    </citation>
    <scope>NUCLEOTIDE SEQUENCE [LARGE SCALE GENOMIC DNA]</scope>
    <source>
        <strain evidence="7 8">CBS 15793</strain>
    </source>
</reference>
<dbReference type="GO" id="GO:0004521">
    <property type="term" value="F:RNA endonuclease activity"/>
    <property type="evidence" value="ECO:0007669"/>
    <property type="project" value="TreeGrafter"/>
</dbReference>
<comment type="similarity">
    <text evidence="2">Belongs to the RNA 3'-terminal cyclase family. Type 2 subfamily.</text>
</comment>
<dbReference type="InterPro" id="IPR023797">
    <property type="entry name" value="RNA3'_phos_cyclase_dom"/>
</dbReference>
<evidence type="ECO:0000313" key="8">
    <source>
        <dbReference type="Proteomes" id="UP001212411"/>
    </source>
</evidence>
<dbReference type="Pfam" id="PF01137">
    <property type="entry name" value="RTC"/>
    <property type="match status" value="1"/>
</dbReference>
<keyword evidence="8" id="KW-1185">Reference proteome</keyword>
<dbReference type="NCBIfam" id="TIGR03400">
    <property type="entry name" value="18S_RNA_Rcl1p"/>
    <property type="match status" value="1"/>
</dbReference>
<evidence type="ECO:0000256" key="2">
    <source>
        <dbReference type="ARBA" id="ARBA00007089"/>
    </source>
</evidence>
<dbReference type="GO" id="GO:0000479">
    <property type="term" value="P:endonucleolytic cleavage of tricistronic rRNA transcript (SSU-rRNA, 5.8S rRNA, LSU-rRNA)"/>
    <property type="evidence" value="ECO:0007669"/>
    <property type="project" value="TreeGrafter"/>
</dbReference>
<dbReference type="Gene3D" id="3.30.360.20">
    <property type="entry name" value="RNA 3'-terminal phosphate cyclase, insert domain"/>
    <property type="match status" value="1"/>
</dbReference>
<name>A0AAF0AY60_9SCHI</name>
<feature type="domain" description="RNA 3'-terminal phosphate cyclase" evidence="5">
    <location>
        <begin position="8"/>
        <end position="337"/>
    </location>
</feature>
<dbReference type="PANTHER" id="PTHR11096:SF1">
    <property type="entry name" value="RNA 3'-TERMINAL PHOSPHATE CYCLASE-LIKE PROTEIN"/>
    <property type="match status" value="1"/>
</dbReference>